<dbReference type="PANTHER" id="PTHR10841:SF17">
    <property type="entry name" value="SYNAPSIN"/>
    <property type="match status" value="1"/>
</dbReference>
<feature type="compositionally biased region" description="Acidic residues" evidence="1">
    <location>
        <begin position="252"/>
        <end position="267"/>
    </location>
</feature>
<dbReference type="EMBL" id="BDIP01001353">
    <property type="protein sequence ID" value="GIQ84216.1"/>
    <property type="molecule type" value="Genomic_DNA"/>
</dbReference>
<keyword evidence="2" id="KW-1133">Transmembrane helix</keyword>
<keyword evidence="2" id="KW-0812">Transmembrane</keyword>
<evidence type="ECO:0000259" key="3">
    <source>
        <dbReference type="Pfam" id="PF02750"/>
    </source>
</evidence>
<dbReference type="GO" id="GO:0005524">
    <property type="term" value="F:ATP binding"/>
    <property type="evidence" value="ECO:0007669"/>
    <property type="project" value="InterPro"/>
</dbReference>
<dbReference type="Pfam" id="PF02750">
    <property type="entry name" value="Synapsin_C"/>
    <property type="match status" value="1"/>
</dbReference>
<comment type="caution">
    <text evidence="4">The sequence shown here is derived from an EMBL/GenBank/DDBJ whole genome shotgun (WGS) entry which is preliminary data.</text>
</comment>
<dbReference type="InterPro" id="IPR020898">
    <property type="entry name" value="Synapsin_ATP-bd_dom"/>
</dbReference>
<dbReference type="PANTHER" id="PTHR10841">
    <property type="entry name" value="SYNAPSIN"/>
    <property type="match status" value="1"/>
</dbReference>
<evidence type="ECO:0000313" key="5">
    <source>
        <dbReference type="EMBL" id="GIQ84216.1"/>
    </source>
</evidence>
<keyword evidence="6" id="KW-1185">Reference proteome</keyword>
<feature type="region of interest" description="Disordered" evidence="1">
    <location>
        <begin position="153"/>
        <end position="187"/>
    </location>
</feature>
<gene>
    <name evidence="4" type="ORF">KIPB_002747</name>
    <name evidence="5" type="ORF">KIPB_005667</name>
</gene>
<accession>A0A9K3CR73</accession>
<keyword evidence="2" id="KW-0472">Membrane</keyword>
<evidence type="ECO:0000256" key="2">
    <source>
        <dbReference type="SAM" id="Phobius"/>
    </source>
</evidence>
<dbReference type="InterPro" id="IPR013815">
    <property type="entry name" value="ATP_grasp_subdomain_1"/>
</dbReference>
<dbReference type="AlphaFoldDB" id="A0A9K3CR73"/>
<protein>
    <submittedName>
        <fullName evidence="4">Synapsin</fullName>
    </submittedName>
</protein>
<organism evidence="4 6">
    <name type="scientific">Kipferlia bialata</name>
    <dbReference type="NCBI Taxonomy" id="797122"/>
    <lineage>
        <taxon>Eukaryota</taxon>
        <taxon>Metamonada</taxon>
        <taxon>Carpediemonas-like organisms</taxon>
        <taxon>Kipferlia</taxon>
    </lineage>
</organism>
<dbReference type="OrthoDB" id="10249572at2759"/>
<dbReference type="SUPFAM" id="SSF56059">
    <property type="entry name" value="Glutathione synthetase ATP-binding domain-like"/>
    <property type="match status" value="1"/>
</dbReference>
<name>A0A9K3CR73_9EUKA</name>
<reference evidence="4" key="1">
    <citation type="submission" date="2016-10" db="EMBL/GenBank/DDBJ databases">
        <authorList>
            <person name="Tanifuji G."/>
            <person name="Kume K."/>
            <person name="Nakayama T."/>
            <person name="Takabayashi S."/>
            <person name="Hashimoto T."/>
        </authorList>
    </citation>
    <scope>NUCLEOTIDE SEQUENCE</scope>
    <source>
        <strain evidence="4">NY0173</strain>
    </source>
</reference>
<dbReference type="Gene3D" id="3.30.1490.20">
    <property type="entry name" value="ATP-grasp fold, A domain"/>
    <property type="match status" value="1"/>
</dbReference>
<proteinExistence type="predicted"/>
<dbReference type="Gene3D" id="3.30.470.20">
    <property type="entry name" value="ATP-grasp fold, B domain"/>
    <property type="match status" value="1"/>
</dbReference>
<evidence type="ECO:0000313" key="4">
    <source>
        <dbReference type="EMBL" id="GIQ81738.1"/>
    </source>
</evidence>
<sequence>MYAGLKSLQHKMDFPLVEQTYYPDPFGIMCPPPVPFVVKIGNNHAAVGKALVKDTAQMQDIVSLLKVTDKYVQMEPYIQWHGDYRVQKIGGRYRAYRRDTLGWKANDSAGEVEEVEVTPSFREWVDGAASLFGGLDICALDILHRRVRVGGKGEREEGDAPSYGDIRARGAGEGEGETEGSETSGEYTDEYAILEVNDTPIGLMYFNEDRDVQDIVDLVLVRMEEEFGPKSSTDNPCSLRNDFLLCAPPADPDAEESDTETEAETEGVEGRGVTGVPMESAGASEGAGSLLDYKARTRRHQHLSSFWQGRCEVAEAQYKASRRRHTHTANLLMWCIGLLTLLVGMGVVSFIE</sequence>
<reference evidence="4 6" key="2">
    <citation type="journal article" date="2018" name="PLoS ONE">
        <title>The draft genome of Kipferlia bialata reveals reductive genome evolution in fornicate parasites.</title>
        <authorList>
            <person name="Tanifuji G."/>
            <person name="Takabayashi S."/>
            <person name="Kume K."/>
            <person name="Takagi M."/>
            <person name="Nakayama T."/>
            <person name="Kamikawa R."/>
            <person name="Inagaki Y."/>
            <person name="Hashimoto T."/>
        </authorList>
    </citation>
    <scope>NUCLEOTIDE SEQUENCE [LARGE SCALE GENOMIC DNA]</scope>
    <source>
        <strain evidence="4">NY0173</strain>
    </source>
</reference>
<feature type="domain" description="Synapsin ATP-binding" evidence="3">
    <location>
        <begin position="12"/>
        <end position="145"/>
    </location>
</feature>
<feature type="transmembrane region" description="Helical" evidence="2">
    <location>
        <begin position="331"/>
        <end position="351"/>
    </location>
</feature>
<dbReference type="EMBL" id="BDIP01000482">
    <property type="protein sequence ID" value="GIQ81738.1"/>
    <property type="molecule type" value="Genomic_DNA"/>
</dbReference>
<feature type="region of interest" description="Disordered" evidence="1">
    <location>
        <begin position="250"/>
        <end position="285"/>
    </location>
</feature>
<dbReference type="Proteomes" id="UP000265618">
    <property type="component" value="Unassembled WGS sequence"/>
</dbReference>
<evidence type="ECO:0000313" key="6">
    <source>
        <dbReference type="Proteomes" id="UP000265618"/>
    </source>
</evidence>
<evidence type="ECO:0000256" key="1">
    <source>
        <dbReference type="SAM" id="MobiDB-lite"/>
    </source>
</evidence>